<dbReference type="Proteomes" id="UP000323632">
    <property type="component" value="Unassembled WGS sequence"/>
</dbReference>
<dbReference type="InterPro" id="IPR036929">
    <property type="entry name" value="DsbDN_sf"/>
</dbReference>
<dbReference type="AlphaFoldDB" id="A0A5M6CNM5"/>
<dbReference type="InterPro" id="IPR028250">
    <property type="entry name" value="DsbDN"/>
</dbReference>
<organism evidence="3 4">
    <name type="scientific">Taibaiella lutea</name>
    <dbReference type="NCBI Taxonomy" id="2608001"/>
    <lineage>
        <taxon>Bacteria</taxon>
        <taxon>Pseudomonadati</taxon>
        <taxon>Bacteroidota</taxon>
        <taxon>Chitinophagia</taxon>
        <taxon>Chitinophagales</taxon>
        <taxon>Chitinophagaceae</taxon>
        <taxon>Taibaiella</taxon>
    </lineage>
</organism>
<protein>
    <recommendedName>
        <fullName evidence="2">Thiol:disulfide interchange protein DsbD N-terminal domain-containing protein</fullName>
    </recommendedName>
</protein>
<proteinExistence type="predicted"/>
<evidence type="ECO:0000313" key="4">
    <source>
        <dbReference type="Proteomes" id="UP000323632"/>
    </source>
</evidence>
<keyword evidence="1" id="KW-0732">Signal</keyword>
<evidence type="ECO:0000256" key="1">
    <source>
        <dbReference type="SAM" id="SignalP"/>
    </source>
</evidence>
<reference evidence="3 4" key="1">
    <citation type="submission" date="2019-09" db="EMBL/GenBank/DDBJ databases">
        <title>Genome sequence and assembly of Taibaiella sp.</title>
        <authorList>
            <person name="Chhetri G."/>
        </authorList>
    </citation>
    <scope>NUCLEOTIDE SEQUENCE [LARGE SCALE GENOMIC DNA]</scope>
    <source>
        <strain evidence="3 4">KVB11</strain>
    </source>
</reference>
<evidence type="ECO:0000259" key="2">
    <source>
        <dbReference type="Pfam" id="PF11412"/>
    </source>
</evidence>
<feature type="signal peptide" evidence="1">
    <location>
        <begin position="1"/>
        <end position="23"/>
    </location>
</feature>
<gene>
    <name evidence="3" type="ORF">F0919_09050</name>
</gene>
<evidence type="ECO:0000313" key="3">
    <source>
        <dbReference type="EMBL" id="KAA5534749.1"/>
    </source>
</evidence>
<sequence length="164" mass="18456">MRVFLKYIIVVLLVSLCVNNSNAQFGSAPPLKSTPQNPVSWQFSIKKMDNGAYRLEAKATLANGFHIWAQDPGGDGSLIPTSFTSEQMQSGKWINDWKEMESPKSEKVSVFGDAVVRWFEKTVTFYRDFNAKKGDKIKGAVQYQSCNDQMCFPPAIQNFMVVVD</sequence>
<keyword evidence="4" id="KW-1185">Reference proteome</keyword>
<name>A0A5M6CNM5_9BACT</name>
<feature type="domain" description="Thiol:disulfide interchange protein DsbD N-terminal" evidence="2">
    <location>
        <begin position="42"/>
        <end position="157"/>
    </location>
</feature>
<dbReference type="RefSeq" id="WP_150032428.1">
    <property type="nucleotide sequence ID" value="NZ_VWSH01000002.1"/>
</dbReference>
<feature type="chain" id="PRO_5024375670" description="Thiol:disulfide interchange protein DsbD N-terminal domain-containing protein" evidence="1">
    <location>
        <begin position="24"/>
        <end position="164"/>
    </location>
</feature>
<dbReference type="Gene3D" id="2.60.40.1250">
    <property type="entry name" value="Thiol:disulfide interchange protein DsbD, N-terminal domain"/>
    <property type="match status" value="1"/>
</dbReference>
<comment type="caution">
    <text evidence="3">The sequence shown here is derived from an EMBL/GenBank/DDBJ whole genome shotgun (WGS) entry which is preliminary data.</text>
</comment>
<dbReference type="Pfam" id="PF11412">
    <property type="entry name" value="DsbD_N"/>
    <property type="match status" value="1"/>
</dbReference>
<dbReference type="EMBL" id="VWSH01000002">
    <property type="protein sequence ID" value="KAA5534749.1"/>
    <property type="molecule type" value="Genomic_DNA"/>
</dbReference>
<accession>A0A5M6CNM5</accession>